<evidence type="ECO:0000259" key="6">
    <source>
        <dbReference type="Pfam" id="PF07980"/>
    </source>
</evidence>
<dbReference type="PROSITE" id="PS51257">
    <property type="entry name" value="PROKAR_LIPOPROTEIN"/>
    <property type="match status" value="1"/>
</dbReference>
<keyword evidence="4" id="KW-0472">Membrane</keyword>
<dbReference type="RefSeq" id="WP_407030389.1">
    <property type="nucleotide sequence ID" value="NZ_JAQGEF010000004.1"/>
</dbReference>
<accession>A0ABT4UGU4</accession>
<gene>
    <name evidence="8" type="ORF">O3P16_04535</name>
</gene>
<dbReference type="SUPFAM" id="SSF48452">
    <property type="entry name" value="TPR-like"/>
    <property type="match status" value="1"/>
</dbReference>
<comment type="caution">
    <text evidence="8">The sequence shown here is derived from an EMBL/GenBank/DDBJ whole genome shotgun (WGS) entry which is preliminary data.</text>
</comment>
<evidence type="ECO:0000256" key="3">
    <source>
        <dbReference type="ARBA" id="ARBA00022729"/>
    </source>
</evidence>
<comment type="subcellular location">
    <subcellularLocation>
        <location evidence="1">Cell outer membrane</location>
    </subcellularLocation>
</comment>
<feature type="domain" description="SusD-like N-terminal" evidence="7">
    <location>
        <begin position="36"/>
        <end position="236"/>
    </location>
</feature>
<protein>
    <submittedName>
        <fullName evidence="8">RagB/SusD family nutrient uptake outer membrane protein</fullName>
    </submittedName>
</protein>
<name>A0ABT4UGU4_9BACT</name>
<feature type="domain" description="RagB/SusD" evidence="6">
    <location>
        <begin position="331"/>
        <end position="465"/>
    </location>
</feature>
<evidence type="ECO:0000256" key="5">
    <source>
        <dbReference type="ARBA" id="ARBA00023237"/>
    </source>
</evidence>
<dbReference type="CDD" id="cd08977">
    <property type="entry name" value="SusD"/>
    <property type="match status" value="1"/>
</dbReference>
<dbReference type="Pfam" id="PF07980">
    <property type="entry name" value="SusD_RagB"/>
    <property type="match status" value="1"/>
</dbReference>
<dbReference type="InterPro" id="IPR011990">
    <property type="entry name" value="TPR-like_helical_dom_sf"/>
</dbReference>
<dbReference type="Proteomes" id="UP001210231">
    <property type="component" value="Unassembled WGS sequence"/>
</dbReference>
<comment type="similarity">
    <text evidence="2">Belongs to the SusD family.</text>
</comment>
<reference evidence="8 9" key="1">
    <citation type="submission" date="2022-12" db="EMBL/GenBank/DDBJ databases">
        <title>Chitinophagaceae gen. sp. nov., a new member of the family Chitinophagaceae, isolated from soil in a chemical factory.</title>
        <authorList>
            <person name="Ke Z."/>
        </authorList>
    </citation>
    <scope>NUCLEOTIDE SEQUENCE [LARGE SCALE GENOMIC DNA]</scope>
    <source>
        <strain evidence="8 9">LY-5</strain>
    </source>
</reference>
<dbReference type="Gene3D" id="1.25.40.390">
    <property type="match status" value="1"/>
</dbReference>
<dbReference type="Pfam" id="PF14322">
    <property type="entry name" value="SusD-like_3"/>
    <property type="match status" value="1"/>
</dbReference>
<dbReference type="EMBL" id="JAQGEF010000004">
    <property type="protein sequence ID" value="MDA3614061.1"/>
    <property type="molecule type" value="Genomic_DNA"/>
</dbReference>
<organism evidence="8 9">
    <name type="scientific">Polluticaenibacter yanchengensis</name>
    <dbReference type="NCBI Taxonomy" id="3014562"/>
    <lineage>
        <taxon>Bacteria</taxon>
        <taxon>Pseudomonadati</taxon>
        <taxon>Bacteroidota</taxon>
        <taxon>Chitinophagia</taxon>
        <taxon>Chitinophagales</taxon>
        <taxon>Chitinophagaceae</taxon>
        <taxon>Polluticaenibacter</taxon>
    </lineage>
</organism>
<dbReference type="InterPro" id="IPR012944">
    <property type="entry name" value="SusD_RagB_dom"/>
</dbReference>
<sequence length="465" mass="51660">MKKNKLLIYTLFAAIAFTSCKKELYEEPFNAISDDAAFSTPDRIDKSAVGMYDALQNANYFSGRILIYADIRGIDANPNNFFGQMNLFNTLTAADATVASAYQGAYRTIYEANLFVKNFTPKASLVTAEKANQYLGEAKYIRSLCYFYLVNLWAQPYDFTADASHLGIPLVLEAASDPFATSNNIARSTVKQVYDQLEADLLDAEAKLPLTNTDAFTRVARATKGAARALLMRLYLYKKDYTKALQYANTIISSGIYALRPSPEVPFRNYLTTESIFSVAFNGGDNPNTNNAIGQHYGASKRGDISVADEYLTILNMATDKRFLNLIEKVGTNYWTTKYNAGTTDYVPVSRYAEVLLTKAEALARNTTTGVNAEAVGIINNIRSTSGADNIAPATRDDLINLILRERRIELAFEGHGILEFLRTRRSIPAHSIVPEQAWGSNYVVFPIPKYDMDKNPNLVPNPGY</sequence>
<evidence type="ECO:0000259" key="7">
    <source>
        <dbReference type="Pfam" id="PF14322"/>
    </source>
</evidence>
<keyword evidence="5" id="KW-0998">Cell outer membrane</keyword>
<evidence type="ECO:0000256" key="4">
    <source>
        <dbReference type="ARBA" id="ARBA00023136"/>
    </source>
</evidence>
<evidence type="ECO:0000313" key="9">
    <source>
        <dbReference type="Proteomes" id="UP001210231"/>
    </source>
</evidence>
<dbReference type="InterPro" id="IPR033985">
    <property type="entry name" value="SusD-like_N"/>
</dbReference>
<keyword evidence="3" id="KW-0732">Signal</keyword>
<evidence type="ECO:0000256" key="1">
    <source>
        <dbReference type="ARBA" id="ARBA00004442"/>
    </source>
</evidence>
<evidence type="ECO:0000313" key="8">
    <source>
        <dbReference type="EMBL" id="MDA3614061.1"/>
    </source>
</evidence>
<proteinExistence type="inferred from homology"/>
<evidence type="ECO:0000256" key="2">
    <source>
        <dbReference type="ARBA" id="ARBA00006275"/>
    </source>
</evidence>
<keyword evidence="9" id="KW-1185">Reference proteome</keyword>